<dbReference type="Proteomes" id="UP000326777">
    <property type="component" value="Genome"/>
</dbReference>
<sequence length="149" mass="17710">MAYSGRFIPKNLQKYKGNWQKITYRSNWEKALMGWLDANPAVVRWNSEEVVIPYFSNADGKKRRYFMDFWVRFDTGQEFFFEVKPAKETKPPVRPSKMTSGAKKRFINEHYTWCVNVDKWTAAQKLAEKHNVHFRLLTEVGLRKLGLKI</sequence>
<keyword evidence="1" id="KW-0540">Nuclease</keyword>
<dbReference type="InterPro" id="IPR014833">
    <property type="entry name" value="TnsA_N"/>
</dbReference>
<dbReference type="Pfam" id="PF08722">
    <property type="entry name" value="Tn7_TnsA-like_N"/>
    <property type="match status" value="1"/>
</dbReference>
<dbReference type="InterPro" id="IPR046390">
    <property type="entry name" value="NUCL_HEAD_T4"/>
</dbReference>
<dbReference type="EC" id="3.1.-.-" evidence="1"/>
<evidence type="ECO:0000313" key="3">
    <source>
        <dbReference type="EMBL" id="QFR56104.1"/>
    </source>
</evidence>
<comment type="function">
    <text evidence="1">During phage morphogenesis, plays an essential role in the head-tail joining step. The associated nuclease activity is essential for morphogenesis, possibly by cleaving packaged DNA to enable the joining of heads to tails. Displays both exo- and endonuclease activity.</text>
</comment>
<keyword evidence="1" id="KW-0255">Endonuclease</keyword>
<feature type="active site" evidence="1">
    <location>
        <position position="84"/>
    </location>
</feature>
<keyword evidence="1" id="KW-0378">Hydrolase</keyword>
<keyword evidence="4" id="KW-1185">Reference proteome</keyword>
<comment type="similarity">
    <text evidence="1">Belongs to the Caudovirales head completion nuclease family.</text>
</comment>
<feature type="active site" evidence="1">
    <location>
        <position position="68"/>
    </location>
</feature>
<reference evidence="4" key="1">
    <citation type="submission" date="2019-06" db="EMBL/GenBank/DDBJ databases">
        <title>Complete genome sequence of Serratia marcescens phage Muldoon.</title>
        <authorList>
            <person name="Campbell S."/>
            <person name="Atkinson C."/>
            <person name="Moreland R."/>
            <person name="Liu M."/>
            <person name="Ramsey J."/>
            <person name="Leavitt J."/>
        </authorList>
    </citation>
    <scope>NUCLEOTIDE SEQUENCE [LARGE SCALE GENOMIC DNA]</scope>
</reference>
<dbReference type="Gene3D" id="3.40.91.30">
    <property type="match status" value="1"/>
</dbReference>
<dbReference type="EMBL" id="MN095771">
    <property type="protein sequence ID" value="QFR56104.1"/>
    <property type="molecule type" value="Genomic_DNA"/>
</dbReference>
<organism evidence="3 4">
    <name type="scientific">Serratia phage Muldoon</name>
    <dbReference type="NCBI Taxonomy" id="2601678"/>
    <lineage>
        <taxon>Viruses</taxon>
        <taxon>Duplodnaviria</taxon>
        <taxon>Heunggongvirae</taxon>
        <taxon>Uroviricota</taxon>
        <taxon>Caudoviricetes</taxon>
        <taxon>Muldoonvirus</taxon>
        <taxon>Muldoonvirus muldoon</taxon>
    </lineage>
</organism>
<evidence type="ECO:0000259" key="2">
    <source>
        <dbReference type="Pfam" id="PF08722"/>
    </source>
</evidence>
<feature type="domain" description="TnsA endonuclease N-terminal" evidence="2">
    <location>
        <begin position="39"/>
        <end position="139"/>
    </location>
</feature>
<dbReference type="GO" id="GO:0004519">
    <property type="term" value="F:endonuclease activity"/>
    <property type="evidence" value="ECO:0007669"/>
    <property type="project" value="UniProtKB-UniRule"/>
</dbReference>
<accession>A0A5P8PHG7</accession>
<feature type="active site" evidence="1">
    <location>
        <position position="29"/>
    </location>
</feature>
<name>A0A5P8PHG7_9CAUD</name>
<keyword evidence="1" id="KW-0269">Exonuclease</keyword>
<evidence type="ECO:0000313" key="4">
    <source>
        <dbReference type="Proteomes" id="UP000326777"/>
    </source>
</evidence>
<protein>
    <recommendedName>
        <fullName evidence="1">Head completion nuclease</fullName>
        <ecNumber evidence="1">3.1.-.-</ecNumber>
    </recommendedName>
</protein>
<evidence type="ECO:0000256" key="1">
    <source>
        <dbReference type="HAMAP-Rule" id="MF_04160"/>
    </source>
</evidence>
<dbReference type="HAMAP" id="MF_04160">
    <property type="entry name" value="NUCL_HEAD_T4"/>
    <property type="match status" value="1"/>
</dbReference>
<gene>
    <name evidence="3" type="ORF">CPT_Muldoon_153</name>
</gene>
<dbReference type="GO" id="GO:0004527">
    <property type="term" value="F:exonuclease activity"/>
    <property type="evidence" value="ECO:0007669"/>
    <property type="project" value="UniProtKB-UniRule"/>
</dbReference>
<proteinExistence type="inferred from homology"/>